<organism evidence="2 3">
    <name type="scientific">Amycolatopsis rhizosphaerae</name>
    <dbReference type="NCBI Taxonomy" id="2053003"/>
    <lineage>
        <taxon>Bacteria</taxon>
        <taxon>Bacillati</taxon>
        <taxon>Actinomycetota</taxon>
        <taxon>Actinomycetes</taxon>
        <taxon>Pseudonocardiales</taxon>
        <taxon>Pseudonocardiaceae</taxon>
        <taxon>Amycolatopsis</taxon>
    </lineage>
</organism>
<dbReference type="InterPro" id="IPR014710">
    <property type="entry name" value="RmlC-like_jellyroll"/>
</dbReference>
<sequence length="250" mass="27318">MRISRTPVTSAAPVRWFTGQAWIDPIATPEGPSRSRIDNVHFAPGARTAWHRHPMGQVLVVTQGTGLVQRRGGPVETIRTGDRVRIEPGEWHWHGATATSFLTHLAIEEIPEDGAEPELDRPVTDAEYQGGPHVDPATDTPPITRTIVLDQPLPAPFPTHRVEVRRIRIAAGQPAGMHVHNGPVFGSIEAGSVVYQIDGEPESLLTPGDTFYEPEGVHIARFDAQESGVTFLAYFPLKEGQAAELEFLDA</sequence>
<comment type="caution">
    <text evidence="2">The sequence shown here is derived from an EMBL/GenBank/DDBJ whole genome shotgun (WGS) entry which is preliminary data.</text>
</comment>
<protein>
    <submittedName>
        <fullName evidence="2">Cupin domain-containing protein</fullName>
    </submittedName>
</protein>
<name>A0A558AF57_9PSEU</name>
<evidence type="ECO:0000313" key="3">
    <source>
        <dbReference type="Proteomes" id="UP000320011"/>
    </source>
</evidence>
<proteinExistence type="predicted"/>
<dbReference type="SUPFAM" id="SSF51182">
    <property type="entry name" value="RmlC-like cupins"/>
    <property type="match status" value="2"/>
</dbReference>
<keyword evidence="3" id="KW-1185">Reference proteome</keyword>
<dbReference type="RefSeq" id="WP_144592816.1">
    <property type="nucleotide sequence ID" value="NZ_VJWX01000569.1"/>
</dbReference>
<dbReference type="InterPro" id="IPR047263">
    <property type="entry name" value="HNL-like_cupin"/>
</dbReference>
<dbReference type="AlphaFoldDB" id="A0A558AF57"/>
<evidence type="ECO:0000313" key="2">
    <source>
        <dbReference type="EMBL" id="TVT22894.1"/>
    </source>
</evidence>
<dbReference type="EMBL" id="VJWX01000569">
    <property type="protein sequence ID" value="TVT22894.1"/>
    <property type="molecule type" value="Genomic_DNA"/>
</dbReference>
<gene>
    <name evidence="2" type="ORF">FNH05_33255</name>
</gene>
<dbReference type="InterPro" id="IPR011051">
    <property type="entry name" value="RmlC_Cupin_sf"/>
</dbReference>
<dbReference type="Pfam" id="PF07883">
    <property type="entry name" value="Cupin_2"/>
    <property type="match status" value="1"/>
</dbReference>
<feature type="domain" description="Cupin type-2" evidence="1">
    <location>
        <begin position="40"/>
        <end position="98"/>
    </location>
</feature>
<accession>A0A558AF57</accession>
<dbReference type="PANTHER" id="PTHR43698:SF1">
    <property type="entry name" value="BLL4564 PROTEIN"/>
    <property type="match status" value="1"/>
</dbReference>
<dbReference type="Gene3D" id="2.60.120.10">
    <property type="entry name" value="Jelly Rolls"/>
    <property type="match status" value="2"/>
</dbReference>
<dbReference type="CDD" id="cd02233">
    <property type="entry name" value="cupin_HNL-like"/>
    <property type="match status" value="1"/>
</dbReference>
<dbReference type="InterPro" id="IPR013096">
    <property type="entry name" value="Cupin_2"/>
</dbReference>
<dbReference type="Proteomes" id="UP000320011">
    <property type="component" value="Unassembled WGS sequence"/>
</dbReference>
<reference evidence="2 3" key="1">
    <citation type="submission" date="2019-07" db="EMBL/GenBank/DDBJ databases">
        <authorList>
            <person name="Duangmal K."/>
            <person name="Teo W.F.A."/>
        </authorList>
    </citation>
    <scope>NUCLEOTIDE SEQUENCE [LARGE SCALE GENOMIC DNA]</scope>
    <source>
        <strain evidence="2 3">TBRC 6029</strain>
    </source>
</reference>
<dbReference type="OrthoDB" id="9802489at2"/>
<reference evidence="2 3" key="2">
    <citation type="submission" date="2019-08" db="EMBL/GenBank/DDBJ databases">
        <title>Amycolatopsis acidicola sp. nov., isolated from peat swamp forest soil.</title>
        <authorList>
            <person name="Srisuk N."/>
        </authorList>
    </citation>
    <scope>NUCLEOTIDE SEQUENCE [LARGE SCALE GENOMIC DNA]</scope>
    <source>
        <strain evidence="2 3">TBRC 6029</strain>
    </source>
</reference>
<dbReference type="PANTHER" id="PTHR43698">
    <property type="entry name" value="RIBD C-TERMINAL DOMAIN CONTAINING PROTEIN"/>
    <property type="match status" value="1"/>
</dbReference>
<evidence type="ECO:0000259" key="1">
    <source>
        <dbReference type="Pfam" id="PF07883"/>
    </source>
</evidence>